<dbReference type="AlphaFoldDB" id="A0A0J1FQQ6"/>
<accession>A0A0J1FQQ6</accession>
<dbReference type="EMBL" id="LDZY01000007">
    <property type="protein sequence ID" value="KLU65839.1"/>
    <property type="molecule type" value="Genomic_DNA"/>
</dbReference>
<reference evidence="1 2" key="1">
    <citation type="submission" date="2015-06" db="EMBL/GenBank/DDBJ databases">
        <title>Draft genome of the moderately acidophilic sulfate reducer Candidatus Desulfosporosinus acididurans strain M1.</title>
        <authorList>
            <person name="Poehlein A."/>
            <person name="Petzsch P."/>
            <person name="Johnson B.D."/>
            <person name="Schloemann M."/>
            <person name="Daniel R."/>
            <person name="Muehling M."/>
        </authorList>
    </citation>
    <scope>NUCLEOTIDE SEQUENCE [LARGE SCALE GENOMIC DNA]</scope>
    <source>
        <strain evidence="1 2">M1</strain>
    </source>
</reference>
<dbReference type="Proteomes" id="UP000036356">
    <property type="component" value="Unassembled WGS sequence"/>
</dbReference>
<evidence type="ECO:0000313" key="2">
    <source>
        <dbReference type="Proteomes" id="UP000036356"/>
    </source>
</evidence>
<name>A0A0J1FQQ6_9FIRM</name>
<sequence>MPKQFLVVHREIIVNKKANFGVGEGVASVQLN</sequence>
<evidence type="ECO:0000313" key="1">
    <source>
        <dbReference type="EMBL" id="KLU65839.1"/>
    </source>
</evidence>
<comment type="caution">
    <text evidence="1">The sequence shown here is derived from an EMBL/GenBank/DDBJ whole genome shotgun (WGS) entry which is preliminary data.</text>
</comment>
<proteinExistence type="predicted"/>
<keyword evidence="2" id="KW-1185">Reference proteome</keyword>
<dbReference type="STRING" id="476652.DEAC_c24690"/>
<organism evidence="1 2">
    <name type="scientific">Desulfosporosinus acididurans</name>
    <dbReference type="NCBI Taxonomy" id="476652"/>
    <lineage>
        <taxon>Bacteria</taxon>
        <taxon>Bacillati</taxon>
        <taxon>Bacillota</taxon>
        <taxon>Clostridia</taxon>
        <taxon>Eubacteriales</taxon>
        <taxon>Desulfitobacteriaceae</taxon>
        <taxon>Desulfosporosinus</taxon>
    </lineage>
</organism>
<protein>
    <submittedName>
        <fullName evidence="1">Uncharacterized protein</fullName>
    </submittedName>
</protein>
<dbReference type="PATRIC" id="fig|476652.3.peg.2580"/>
<gene>
    <name evidence="1" type="ORF">DEAC_c24690</name>
</gene>